<dbReference type="Proteomes" id="UP001064489">
    <property type="component" value="Chromosome 2"/>
</dbReference>
<dbReference type="PANTHER" id="PTHR47481">
    <property type="match status" value="1"/>
</dbReference>
<evidence type="ECO:0000313" key="1">
    <source>
        <dbReference type="EMBL" id="KAI9160951.1"/>
    </source>
</evidence>
<dbReference type="PANTHER" id="PTHR47481:SF34">
    <property type="entry name" value="CCHC-TYPE DOMAIN-CONTAINING PROTEIN"/>
    <property type="match status" value="1"/>
</dbReference>
<proteinExistence type="predicted"/>
<evidence type="ECO:0000313" key="2">
    <source>
        <dbReference type="Proteomes" id="UP001064489"/>
    </source>
</evidence>
<sequence length="103" mass="11607">MGNNNSKKLWEVIRDLFATHNRSNIVYYKKELRQAQKGGMKINEYLNTMKSIVDNLALAGHPVTGSDLISLVLYGLDSNEYNPIVCQLYAMSSLLSLLLILCL</sequence>
<reference evidence="1" key="1">
    <citation type="journal article" date="2022" name="Plant J.">
        <title>Strategies of tolerance reflected in two North American maple genomes.</title>
        <authorList>
            <person name="McEvoy S.L."/>
            <person name="Sezen U.U."/>
            <person name="Trouern-Trend A."/>
            <person name="McMahon S.M."/>
            <person name="Schaberg P.G."/>
            <person name="Yang J."/>
            <person name="Wegrzyn J.L."/>
            <person name="Swenson N.G."/>
        </authorList>
    </citation>
    <scope>NUCLEOTIDE SEQUENCE</scope>
    <source>
        <strain evidence="1">91603</strain>
    </source>
</reference>
<gene>
    <name evidence="1" type="ORF">LWI28_013032</name>
</gene>
<dbReference type="EMBL" id="JAJSOW010000106">
    <property type="protein sequence ID" value="KAI9160951.1"/>
    <property type="molecule type" value="Genomic_DNA"/>
</dbReference>
<dbReference type="AlphaFoldDB" id="A0AAD5IEV8"/>
<protein>
    <submittedName>
        <fullName evidence="1">Uncharacterized protein</fullName>
    </submittedName>
</protein>
<organism evidence="1 2">
    <name type="scientific">Acer negundo</name>
    <name type="common">Box elder</name>
    <dbReference type="NCBI Taxonomy" id="4023"/>
    <lineage>
        <taxon>Eukaryota</taxon>
        <taxon>Viridiplantae</taxon>
        <taxon>Streptophyta</taxon>
        <taxon>Embryophyta</taxon>
        <taxon>Tracheophyta</taxon>
        <taxon>Spermatophyta</taxon>
        <taxon>Magnoliopsida</taxon>
        <taxon>eudicotyledons</taxon>
        <taxon>Gunneridae</taxon>
        <taxon>Pentapetalae</taxon>
        <taxon>rosids</taxon>
        <taxon>malvids</taxon>
        <taxon>Sapindales</taxon>
        <taxon>Sapindaceae</taxon>
        <taxon>Hippocastanoideae</taxon>
        <taxon>Acereae</taxon>
        <taxon>Acer</taxon>
    </lineage>
</organism>
<accession>A0AAD5IEV8</accession>
<keyword evidence="2" id="KW-1185">Reference proteome</keyword>
<name>A0AAD5IEV8_ACENE</name>
<reference evidence="1" key="2">
    <citation type="submission" date="2023-02" db="EMBL/GenBank/DDBJ databases">
        <authorList>
            <person name="Swenson N.G."/>
            <person name="Wegrzyn J.L."/>
            <person name="Mcevoy S.L."/>
        </authorList>
    </citation>
    <scope>NUCLEOTIDE SEQUENCE</scope>
    <source>
        <strain evidence="1">91603</strain>
        <tissue evidence="1">Leaf</tissue>
    </source>
</reference>
<comment type="caution">
    <text evidence="1">The sequence shown here is derived from an EMBL/GenBank/DDBJ whole genome shotgun (WGS) entry which is preliminary data.</text>
</comment>
<dbReference type="Pfam" id="PF14223">
    <property type="entry name" value="Retrotran_gag_2"/>
    <property type="match status" value="1"/>
</dbReference>